<dbReference type="Proteomes" id="UP001611548">
    <property type="component" value="Unassembled WGS sequence"/>
</dbReference>
<reference evidence="2 3" key="1">
    <citation type="submission" date="2024-10" db="EMBL/GenBank/DDBJ databases">
        <title>The Natural Products Discovery Center: Release of the First 8490 Sequenced Strains for Exploring Actinobacteria Biosynthetic Diversity.</title>
        <authorList>
            <person name="Kalkreuter E."/>
            <person name="Kautsar S.A."/>
            <person name="Yang D."/>
            <person name="Bader C.D."/>
            <person name="Teijaro C.N."/>
            <person name="Fluegel L."/>
            <person name="Davis C.M."/>
            <person name="Simpson J.R."/>
            <person name="Lauterbach L."/>
            <person name="Steele A.D."/>
            <person name="Gui C."/>
            <person name="Meng S."/>
            <person name="Li G."/>
            <person name="Viehrig K."/>
            <person name="Ye F."/>
            <person name="Su P."/>
            <person name="Kiefer A.F."/>
            <person name="Nichols A."/>
            <person name="Cepeda A.J."/>
            <person name="Yan W."/>
            <person name="Fan B."/>
            <person name="Jiang Y."/>
            <person name="Adhikari A."/>
            <person name="Zheng C.-J."/>
            <person name="Schuster L."/>
            <person name="Cowan T.M."/>
            <person name="Smanski M.J."/>
            <person name="Chevrette M.G."/>
            <person name="De Carvalho L.P.S."/>
            <person name="Shen B."/>
        </authorList>
    </citation>
    <scope>NUCLEOTIDE SEQUENCE [LARGE SCALE GENOMIC DNA]</scope>
    <source>
        <strain evidence="2 3">NPDC020327</strain>
    </source>
</reference>
<organism evidence="2 3">
    <name type="scientific">Streptomyces pathocidini</name>
    <dbReference type="NCBI Taxonomy" id="1650571"/>
    <lineage>
        <taxon>Bacteria</taxon>
        <taxon>Bacillati</taxon>
        <taxon>Actinomycetota</taxon>
        <taxon>Actinomycetes</taxon>
        <taxon>Kitasatosporales</taxon>
        <taxon>Streptomycetaceae</taxon>
        <taxon>Streptomyces</taxon>
    </lineage>
</organism>
<feature type="transmembrane region" description="Helical" evidence="1">
    <location>
        <begin position="50"/>
        <end position="69"/>
    </location>
</feature>
<protein>
    <submittedName>
        <fullName evidence="2">Uncharacterized protein</fullName>
    </submittedName>
</protein>
<feature type="transmembrane region" description="Helical" evidence="1">
    <location>
        <begin position="74"/>
        <end position="93"/>
    </location>
</feature>
<sequence>MNEAIRKLSRWGGGGIAVWALLFDLLLYLAILVLGSIVTSSGGYAVPLGLWWLASLLLFGVPAATGVVLLRHRYYIATTFQFLLALLILVLVVRDLLTVQR</sequence>
<name>A0ABW7UWV1_9ACTN</name>
<keyword evidence="1" id="KW-1133">Transmembrane helix</keyword>
<dbReference type="EMBL" id="JBIRWE010000013">
    <property type="protein sequence ID" value="MFI1967070.1"/>
    <property type="molecule type" value="Genomic_DNA"/>
</dbReference>
<dbReference type="RefSeq" id="WP_157859302.1">
    <property type="nucleotide sequence ID" value="NZ_JBIRWE010000013.1"/>
</dbReference>
<evidence type="ECO:0000313" key="3">
    <source>
        <dbReference type="Proteomes" id="UP001611548"/>
    </source>
</evidence>
<proteinExistence type="predicted"/>
<evidence type="ECO:0000256" key="1">
    <source>
        <dbReference type="SAM" id="Phobius"/>
    </source>
</evidence>
<comment type="caution">
    <text evidence="2">The sequence shown here is derived from an EMBL/GenBank/DDBJ whole genome shotgun (WGS) entry which is preliminary data.</text>
</comment>
<keyword evidence="3" id="KW-1185">Reference proteome</keyword>
<accession>A0ABW7UWV1</accession>
<gene>
    <name evidence="2" type="ORF">ACH429_23635</name>
</gene>
<keyword evidence="1" id="KW-0812">Transmembrane</keyword>
<keyword evidence="1" id="KW-0472">Membrane</keyword>
<feature type="transmembrane region" description="Helical" evidence="1">
    <location>
        <begin position="16"/>
        <end position="38"/>
    </location>
</feature>
<evidence type="ECO:0000313" key="2">
    <source>
        <dbReference type="EMBL" id="MFI1967070.1"/>
    </source>
</evidence>